<dbReference type="AlphaFoldDB" id="A0A5J4U4B3"/>
<evidence type="ECO:0000256" key="1">
    <source>
        <dbReference type="SAM" id="MobiDB-lite"/>
    </source>
</evidence>
<comment type="caution">
    <text evidence="2">The sequence shown here is derived from an EMBL/GenBank/DDBJ whole genome shotgun (WGS) entry which is preliminary data.</text>
</comment>
<feature type="compositionally biased region" description="Basic and acidic residues" evidence="1">
    <location>
        <begin position="181"/>
        <end position="192"/>
    </location>
</feature>
<name>A0A5J4U4B3_9EUKA</name>
<sequence>MQTSGSVLHSIQQTYPAQTFQQDQTLNLQVVQHITDTIQRGRDIDRHSTHWKQMNVNWECSPPAPNINIQIGERPKGLFPRLEERMSKDLVQQHRTAWDLEGYDLVDQKSRHSDPHPAGYAEGNVQIRPFIEAHNRGHRFYIHKYQAFWKEYFYKLFKRKLQQSDMRKNSPRSPGRRHNKDKNDRGNRRDGKTTLAFIEAQFDKGINSEPNWIQPVEDNFWQESNRQEPQVPQNNNPAETKIQALRLQRQTQGQNTKRNFLPLDMGLERQPANPDSRTQTPHVNISEMAKDIQIFLPSDLQRKNSWTDSEAEQ</sequence>
<accession>A0A5J4U4B3</accession>
<feature type="region of interest" description="Disordered" evidence="1">
    <location>
        <begin position="163"/>
        <end position="193"/>
    </location>
</feature>
<organism evidence="2 3">
    <name type="scientific">Streblomastix strix</name>
    <dbReference type="NCBI Taxonomy" id="222440"/>
    <lineage>
        <taxon>Eukaryota</taxon>
        <taxon>Metamonada</taxon>
        <taxon>Preaxostyla</taxon>
        <taxon>Oxymonadida</taxon>
        <taxon>Streblomastigidae</taxon>
        <taxon>Streblomastix</taxon>
    </lineage>
</organism>
<gene>
    <name evidence="2" type="ORF">EZS28_039283</name>
</gene>
<reference evidence="2 3" key="1">
    <citation type="submission" date="2019-03" db="EMBL/GenBank/DDBJ databases">
        <title>Single cell metagenomics reveals metabolic interactions within the superorganism composed of flagellate Streblomastix strix and complex community of Bacteroidetes bacteria on its surface.</title>
        <authorList>
            <person name="Treitli S.C."/>
            <person name="Kolisko M."/>
            <person name="Husnik F."/>
            <person name="Keeling P."/>
            <person name="Hampl V."/>
        </authorList>
    </citation>
    <scope>NUCLEOTIDE SEQUENCE [LARGE SCALE GENOMIC DNA]</scope>
    <source>
        <strain evidence="2">ST1C</strain>
    </source>
</reference>
<dbReference type="Proteomes" id="UP000324800">
    <property type="component" value="Unassembled WGS sequence"/>
</dbReference>
<feature type="non-terminal residue" evidence="2">
    <location>
        <position position="313"/>
    </location>
</feature>
<dbReference type="EMBL" id="SNRW01020722">
    <property type="protein sequence ID" value="KAA6365189.1"/>
    <property type="molecule type" value="Genomic_DNA"/>
</dbReference>
<evidence type="ECO:0000313" key="2">
    <source>
        <dbReference type="EMBL" id="KAA6365189.1"/>
    </source>
</evidence>
<protein>
    <submittedName>
        <fullName evidence="2">Uncharacterized protein</fullName>
    </submittedName>
</protein>
<proteinExistence type="predicted"/>
<evidence type="ECO:0000313" key="3">
    <source>
        <dbReference type="Proteomes" id="UP000324800"/>
    </source>
</evidence>